<dbReference type="Pfam" id="PF01381">
    <property type="entry name" value="HTH_3"/>
    <property type="match status" value="1"/>
</dbReference>
<dbReference type="SUPFAM" id="SSF47413">
    <property type="entry name" value="lambda repressor-like DNA-binding domains"/>
    <property type="match status" value="1"/>
</dbReference>
<dbReference type="Gene3D" id="1.10.260.40">
    <property type="entry name" value="lambda repressor-like DNA-binding domains"/>
    <property type="match status" value="1"/>
</dbReference>
<organism evidence="3 4">
    <name type="scientific">Neomoorella stamsii</name>
    <dbReference type="NCBI Taxonomy" id="1266720"/>
    <lineage>
        <taxon>Bacteria</taxon>
        <taxon>Bacillati</taxon>
        <taxon>Bacillota</taxon>
        <taxon>Clostridia</taxon>
        <taxon>Neomoorellales</taxon>
        <taxon>Neomoorellaceae</taxon>
        <taxon>Neomoorella</taxon>
    </lineage>
</organism>
<dbReference type="InterPro" id="IPR001387">
    <property type="entry name" value="Cro/C1-type_HTH"/>
</dbReference>
<evidence type="ECO:0000313" key="3">
    <source>
        <dbReference type="EMBL" id="PRR69638.1"/>
    </source>
</evidence>
<feature type="domain" description="HTH cro/C1-type" evidence="2">
    <location>
        <begin position="7"/>
        <end position="61"/>
    </location>
</feature>
<dbReference type="InterPro" id="IPR010982">
    <property type="entry name" value="Lambda_DNA-bd_dom_sf"/>
</dbReference>
<sequence length="101" mass="11227">MDFGARIKQLRETAGLSQNELARRAGIAQSSLSYLETGAKSPNVETLLHICKALGITVSEFLGENEGQSLPADLRQLLREAEGLTPEQRRKLIEFIRSMKE</sequence>
<comment type="caution">
    <text evidence="3">The sequence shown here is derived from an EMBL/GenBank/DDBJ whole genome shotgun (WGS) entry which is preliminary data.</text>
</comment>
<dbReference type="Proteomes" id="UP000239430">
    <property type="component" value="Unassembled WGS sequence"/>
</dbReference>
<accession>A0A9X7J0I3</accession>
<dbReference type="CDD" id="cd00093">
    <property type="entry name" value="HTH_XRE"/>
    <property type="match status" value="1"/>
</dbReference>
<dbReference type="InterPro" id="IPR050807">
    <property type="entry name" value="TransReg_Diox_bact_type"/>
</dbReference>
<dbReference type="GO" id="GO:0005829">
    <property type="term" value="C:cytosol"/>
    <property type="evidence" value="ECO:0007669"/>
    <property type="project" value="TreeGrafter"/>
</dbReference>
<dbReference type="RefSeq" id="WP_054936984.1">
    <property type="nucleotide sequence ID" value="NZ_PVXL01000072.1"/>
</dbReference>
<dbReference type="GO" id="GO:0003677">
    <property type="term" value="F:DNA binding"/>
    <property type="evidence" value="ECO:0007669"/>
    <property type="project" value="UniProtKB-KW"/>
</dbReference>
<protein>
    <submittedName>
        <fullName evidence="3">HTH-type transcriptional regulator SinR</fullName>
    </submittedName>
</protein>
<evidence type="ECO:0000259" key="2">
    <source>
        <dbReference type="PROSITE" id="PS50943"/>
    </source>
</evidence>
<reference evidence="3 4" key="1">
    <citation type="submission" date="2018-03" db="EMBL/GenBank/DDBJ databases">
        <title>Genome sequence of Moorella stamsii DSM 26217.</title>
        <authorList>
            <person name="Poehlein A."/>
            <person name="Daniel R."/>
        </authorList>
    </citation>
    <scope>NUCLEOTIDE SEQUENCE [LARGE SCALE GENOMIC DNA]</scope>
    <source>
        <strain evidence="4">DSM 26217</strain>
    </source>
</reference>
<dbReference type="AlphaFoldDB" id="A0A9X7J0I3"/>
<gene>
    <name evidence="3" type="primary">sinR_4</name>
    <name evidence="3" type="ORF">MOST_30600</name>
</gene>
<dbReference type="PANTHER" id="PTHR46797:SF1">
    <property type="entry name" value="METHYLPHOSPHONATE SYNTHASE"/>
    <property type="match status" value="1"/>
</dbReference>
<proteinExistence type="predicted"/>
<dbReference type="PROSITE" id="PS50943">
    <property type="entry name" value="HTH_CROC1"/>
    <property type="match status" value="1"/>
</dbReference>
<dbReference type="PANTHER" id="PTHR46797">
    <property type="entry name" value="HTH-TYPE TRANSCRIPTIONAL REGULATOR"/>
    <property type="match status" value="1"/>
</dbReference>
<evidence type="ECO:0000256" key="1">
    <source>
        <dbReference type="ARBA" id="ARBA00023125"/>
    </source>
</evidence>
<dbReference type="GO" id="GO:0003700">
    <property type="term" value="F:DNA-binding transcription factor activity"/>
    <property type="evidence" value="ECO:0007669"/>
    <property type="project" value="TreeGrafter"/>
</dbReference>
<name>A0A9X7J0I3_9FIRM</name>
<dbReference type="SMART" id="SM00530">
    <property type="entry name" value="HTH_XRE"/>
    <property type="match status" value="1"/>
</dbReference>
<keyword evidence="4" id="KW-1185">Reference proteome</keyword>
<evidence type="ECO:0000313" key="4">
    <source>
        <dbReference type="Proteomes" id="UP000239430"/>
    </source>
</evidence>
<keyword evidence="1" id="KW-0238">DNA-binding</keyword>
<dbReference type="EMBL" id="PVXL01000072">
    <property type="protein sequence ID" value="PRR69638.1"/>
    <property type="molecule type" value="Genomic_DNA"/>
</dbReference>